<comment type="cofactor">
    <cofactor evidence="1">
        <name>Mg(2+)</name>
        <dbReference type="ChEBI" id="CHEBI:18420"/>
    </cofactor>
</comment>
<evidence type="ECO:0000256" key="5">
    <source>
        <dbReference type="ARBA" id="ARBA00022759"/>
    </source>
</evidence>
<keyword evidence="6 13" id="KW-0378">Hydrolase</keyword>
<organism evidence="15 16">
    <name type="scientific">Streptococcus parasuis</name>
    <dbReference type="NCBI Taxonomy" id="1501662"/>
    <lineage>
        <taxon>Bacteria</taxon>
        <taxon>Bacillati</taxon>
        <taxon>Bacillota</taxon>
        <taxon>Bacilli</taxon>
        <taxon>Lactobacillales</taxon>
        <taxon>Streptococcaceae</taxon>
        <taxon>Streptococcus</taxon>
    </lineage>
</organism>
<evidence type="ECO:0000313" key="16">
    <source>
        <dbReference type="Proteomes" id="UP001549134"/>
    </source>
</evidence>
<keyword evidence="8 13" id="KW-0694">RNA-binding</keyword>
<dbReference type="EC" id="3.1.-.-" evidence="13"/>
<dbReference type="InterPro" id="IPR040555">
    <property type="entry name" value="Cas9_PI2"/>
</dbReference>
<keyword evidence="10 13" id="KW-0238">DNA-binding</keyword>
<dbReference type="GeneID" id="78826792"/>
<dbReference type="Gene3D" id="1.10.30.50">
    <property type="match status" value="1"/>
</dbReference>
<feature type="domain" description="HNH Cas9-type" evidence="14">
    <location>
        <begin position="516"/>
        <end position="684"/>
    </location>
</feature>
<dbReference type="HAMAP" id="MF_01480">
    <property type="entry name" value="Cas9"/>
    <property type="match status" value="1"/>
</dbReference>
<keyword evidence="5 13" id="KW-0255">Endonuclease</keyword>
<reference evidence="15 16" key="1">
    <citation type="submission" date="2024-06" db="EMBL/GenBank/DDBJ databases">
        <title>Genomic Encyclopedia of Type Strains, Phase IV (KMG-IV): sequencing the most valuable type-strain genomes for metagenomic binning, comparative biology and taxonomic classification.</title>
        <authorList>
            <person name="Goeker M."/>
        </authorList>
    </citation>
    <scope>NUCLEOTIDE SEQUENCE [LARGE SCALE GENOMIC DNA]</scope>
    <source>
        <strain evidence="15 16">DSM 29126</strain>
    </source>
</reference>
<evidence type="ECO:0000256" key="3">
    <source>
        <dbReference type="ARBA" id="ARBA00022722"/>
    </source>
</evidence>
<proteinExistence type="inferred from homology"/>
<dbReference type="Proteomes" id="UP001549134">
    <property type="component" value="Unassembled WGS sequence"/>
</dbReference>
<name>A0ABV2ETS5_9STRE</name>
<comment type="similarity">
    <text evidence="13">Belongs to the CRISPR-associated Cas9 family.</text>
</comment>
<evidence type="ECO:0000256" key="2">
    <source>
        <dbReference type="ARBA" id="ARBA00005244"/>
    </source>
</evidence>
<comment type="domain">
    <text evidence="13">Has 2 endonuclease domains. The discontinuous RuvC-like domain cleaves the target DNA noncomplementary to crRNA while the HNH nuclease domain cleaves the target DNA complementary to crRNA.</text>
</comment>
<dbReference type="InterPro" id="IPR041383">
    <property type="entry name" value="RuvC_III"/>
</dbReference>
<comment type="caution">
    <text evidence="15">The sequence shown here is derived from an EMBL/GenBank/DDBJ whole genome shotgun (WGS) entry which is preliminary data.</text>
</comment>
<dbReference type="Gene3D" id="3.30.420.10">
    <property type="entry name" value="Ribonuclease H-like superfamily/Ribonuclease H"/>
    <property type="match status" value="3"/>
</dbReference>
<evidence type="ECO:0000256" key="11">
    <source>
        <dbReference type="ARBA" id="ARBA00023211"/>
    </source>
</evidence>
<feature type="active site" description="Proton acceptor for HNH nuclease domain" evidence="13">
    <location>
        <position position="599"/>
    </location>
</feature>
<dbReference type="InterPro" id="IPR033114">
    <property type="entry name" value="HNH_CAS9"/>
</dbReference>
<dbReference type="Pfam" id="PF18541">
    <property type="entry name" value="RuvC_III"/>
    <property type="match status" value="1"/>
</dbReference>
<evidence type="ECO:0000313" key="15">
    <source>
        <dbReference type="EMBL" id="MET3534588.1"/>
    </source>
</evidence>
<comment type="caution">
    <text evidence="13">Lacks conserved residue(s) required for the propagation of feature annotation.</text>
</comment>
<evidence type="ECO:0000256" key="6">
    <source>
        <dbReference type="ARBA" id="ARBA00022801"/>
    </source>
</evidence>
<dbReference type="InterPro" id="IPR028629">
    <property type="entry name" value="Cas9"/>
</dbReference>
<sequence length="1123" mass="129918">MTNGKILGLDIGIASVGVGVIDAQTGEIIHASSRIFPSANAANNAERRTFRGSRRLIRRKKHRIKRLDDLFNDFHINLDGEMSSDNPYVLRVKGLSQKLTVEELYISIKNIMKRRGISYLDDAESDNEAGRSDYAKAIERNRQLLTCKTPGEIQLERLEKYGQLRGNFTIIDEDGQSQQIINVFSTSDYVKEVEKILDCQKMYHKFISDEFCDKLIELLREKRKYYVGPGNEKSRTDYGIYRTDGTTLENLFGILIGKCTFYPDQFRSSRASYTAQEFNFLNDLNNLTVPTETKKLSQEQKEFLVNYAKETSVLGAGKILQQIAKLADCKIEDIRGYRLDNKDKPEIHTFEIYRAMKGLAPLVSIEEMSREQLDTLADILTLNTDFEGIREALQNQLPNVFDEEQVKGLASFRKSKSQLFAKGWHNLSQKIMLELIPELYATSDEQMTILTRLGKFEKSISSRPTSSINVDEIADEIYNPVVAKSIRQTLKIINAAIKKWGEFEQIVIEMPRDRNEDEEKKRIADGQKANAKEKEDSIRRAAELYCGEKKLPGNVYHGHNQLATKIRLWYQQGQRCIYTGLPISIHDLIHNQSQYEIDHILPLSLTFDDSLSNKVLVLATANQEKGQRTPYNYLQSTTTAWSYREFKDYVIKCKGIGKKKREYLTFEEDIDVFEVRSKFIQRNLVDTRYASKVILNSLQDYYRTAGKSTKVSVVRGQFTAQLRHKWGIEKTRDTYHHHAVDALIVAASSQLKLWNKQENPLIFDYTEGRQVDLETGEILELTDDQYKELVYQPPYQGFVNTISSSAFDDEILFSYQVDSKVNRKISDATIYATRKAQLGKDKVEETYVLGKIKDIYTQAGYEMFLKRYNKDKASFLMYNKDSETWEKVIEIVLRDYREYDEKGNEVGNPFERYYKENGYLKKYSRKGNGPAIKSLKYYDNKLGNHINITPTNCRNLVVLQSLYPWRADVYFNLQTGKYEILGLKYSDLKYQKGTGEYGITQEKYGLIKSQEGISNESQFKFSLYKNDLLLICDSVNREQQLFRFLSRTKPNQKHYVELKPFDQAKFEGGQELMSIFGAVDKVGRCIKGLNKPNLSIYKVRTDILGFKHFIKQEGERPQLTFKK</sequence>
<evidence type="ECO:0000256" key="1">
    <source>
        <dbReference type="ARBA" id="ARBA00001946"/>
    </source>
</evidence>
<dbReference type="NCBIfam" id="TIGR01865">
    <property type="entry name" value="cas_Csn1"/>
    <property type="match status" value="1"/>
</dbReference>
<evidence type="ECO:0000259" key="14">
    <source>
        <dbReference type="PROSITE" id="PS51749"/>
    </source>
</evidence>
<dbReference type="Pfam" id="PF18061">
    <property type="entry name" value="CRISPR_Cas9_WED"/>
    <property type="match status" value="1"/>
</dbReference>
<dbReference type="EMBL" id="JBEPLX010000023">
    <property type="protein sequence ID" value="MET3534588.1"/>
    <property type="molecule type" value="Genomic_DNA"/>
</dbReference>
<dbReference type="InterPro" id="IPR036397">
    <property type="entry name" value="RNaseH_sf"/>
</dbReference>
<dbReference type="Pfam" id="PF18070">
    <property type="entry name" value="Cas9_PI2"/>
    <property type="match status" value="1"/>
</dbReference>
<dbReference type="PROSITE" id="PS51749">
    <property type="entry name" value="HNH_CAS9"/>
    <property type="match status" value="1"/>
</dbReference>
<evidence type="ECO:0000256" key="4">
    <source>
        <dbReference type="ARBA" id="ARBA00022723"/>
    </source>
</evidence>
<comment type="subunit">
    <text evidence="12 13">Monomer. Binds crRNA and tracrRNA.</text>
</comment>
<keyword evidence="7" id="KW-0460">Magnesium</keyword>
<gene>
    <name evidence="13" type="primary">cas9</name>
    <name evidence="15" type="ORF">ABID50_001752</name>
</gene>
<evidence type="ECO:0000256" key="12">
    <source>
        <dbReference type="ARBA" id="ARBA00046380"/>
    </source>
</evidence>
<keyword evidence="9 13" id="KW-0051">Antiviral defense</keyword>
<dbReference type="GO" id="GO:0016787">
    <property type="term" value="F:hydrolase activity"/>
    <property type="evidence" value="ECO:0007669"/>
    <property type="project" value="UniProtKB-KW"/>
</dbReference>
<comment type="function">
    <text evidence="13">CRISPR (clustered regularly interspaced short palindromic repeat) is an adaptive immune system that provides protection against mobile genetic elements (viruses, transposable elements and conjugative plasmids). CRISPR clusters contain spacers, sequences complementary to antecedent mobile elements, and target invading nucleic acids. CRISPR clusters are transcribed and processed into CRISPR RNA (crRNA). In type II CRISPR systems correct processing of pre-crRNA requires a trans-encoded small RNA (tracrRNA), endogenous ribonuclease 3 (rnc) and this protein. The tracrRNA serves as a guide for ribonuclease 3-aided processing of pre-crRNA. Subsequently Cas9/crRNA/tracrRNA endonucleolytically cleaves linear or circular dsDNA target complementary to the spacer; Cas9 is inactive in the absence of the 2 guide RNAs (gRNA). Cas9 recognizes the protospacer adjacent motif (PAM) in the CRISPR repeat sequences to help distinguish self versus nonself, as targets within the bacterial CRISPR locus do not have PAMs. PAM recognition is also required for catalytic activity.</text>
</comment>
<comment type="similarity">
    <text evidence="2">Belongs to the CRISPR-associated protein Cas9 family. Subtype II-A subfamily.</text>
</comment>
<accession>A0ABV2ETS5</accession>
<dbReference type="GO" id="GO:0004519">
    <property type="term" value="F:endonuclease activity"/>
    <property type="evidence" value="ECO:0007669"/>
    <property type="project" value="UniProtKB-KW"/>
</dbReference>
<keyword evidence="4" id="KW-0479">Metal-binding</keyword>
<dbReference type="InterPro" id="IPR003615">
    <property type="entry name" value="HNH_nuc"/>
</dbReference>
<evidence type="ECO:0000256" key="8">
    <source>
        <dbReference type="ARBA" id="ARBA00022884"/>
    </source>
</evidence>
<keyword evidence="3 13" id="KW-0540">Nuclease</keyword>
<protein>
    <recommendedName>
        <fullName evidence="13">CRISPR-associated endonuclease Cas9</fullName>
        <ecNumber evidence="13">3.1.-.-</ecNumber>
    </recommendedName>
</protein>
<keyword evidence="16" id="KW-1185">Reference proteome</keyword>
<evidence type="ECO:0000256" key="13">
    <source>
        <dbReference type="HAMAP-Rule" id="MF_01480"/>
    </source>
</evidence>
<evidence type="ECO:0000256" key="9">
    <source>
        <dbReference type="ARBA" id="ARBA00023118"/>
    </source>
</evidence>
<dbReference type="RefSeq" id="WP_237396129.1">
    <property type="nucleotide sequence ID" value="NZ_AP024276.1"/>
</dbReference>
<evidence type="ECO:0000256" key="10">
    <source>
        <dbReference type="ARBA" id="ARBA00023125"/>
    </source>
</evidence>
<evidence type="ECO:0000256" key="7">
    <source>
        <dbReference type="ARBA" id="ARBA00022842"/>
    </source>
</evidence>
<keyword evidence="11" id="KW-0464">Manganese</keyword>
<dbReference type="Pfam" id="PF13395">
    <property type="entry name" value="HNH_4"/>
    <property type="match status" value="1"/>
</dbReference>
<feature type="active site" description="For RuvC-like nuclease domain" evidence="13">
    <location>
        <position position="10"/>
    </location>
</feature>
<dbReference type="InterPro" id="IPR040656">
    <property type="entry name" value="Cas9_WED_dom"/>
</dbReference>